<proteinExistence type="predicted"/>
<evidence type="ECO:0000313" key="2">
    <source>
        <dbReference type="EMBL" id="MDQ2106651.1"/>
    </source>
</evidence>
<comment type="caution">
    <text evidence="2">The sequence shown here is derived from an EMBL/GenBank/DDBJ whole genome shotgun (WGS) entry which is preliminary data.</text>
</comment>
<protein>
    <submittedName>
        <fullName evidence="2">Uncharacterized protein</fullName>
    </submittedName>
</protein>
<dbReference type="RefSeq" id="WP_306712154.1">
    <property type="nucleotide sequence ID" value="NZ_JAUJFI010000306.1"/>
</dbReference>
<dbReference type="EMBL" id="JAUJFI010000306">
    <property type="protein sequence ID" value="MDQ2106651.1"/>
    <property type="molecule type" value="Genomic_DNA"/>
</dbReference>
<organism evidence="2 3">
    <name type="scientific">Azospirillum isscasi</name>
    <dbReference type="NCBI Taxonomy" id="3053926"/>
    <lineage>
        <taxon>Bacteria</taxon>
        <taxon>Pseudomonadati</taxon>
        <taxon>Pseudomonadota</taxon>
        <taxon>Alphaproteobacteria</taxon>
        <taxon>Rhodospirillales</taxon>
        <taxon>Azospirillaceae</taxon>
        <taxon>Azospirillum</taxon>
    </lineage>
</organism>
<name>A0ABU0WQX7_9PROT</name>
<dbReference type="Proteomes" id="UP001227317">
    <property type="component" value="Unassembled WGS sequence"/>
</dbReference>
<gene>
    <name evidence="2" type="ORF">QSG27_28445</name>
</gene>
<reference evidence="2 3" key="1">
    <citation type="submission" date="2023-06" db="EMBL/GenBank/DDBJ databases">
        <title>Azospirillum isscasensis sp.nov, a bacterium isolated from rhizosphere soil of rice.</title>
        <authorList>
            <person name="Wang H."/>
        </authorList>
    </citation>
    <scope>NUCLEOTIDE SEQUENCE [LARGE SCALE GENOMIC DNA]</scope>
    <source>
        <strain evidence="2 3">C340-1</strain>
    </source>
</reference>
<sequence>MTSEGANPQGAGRRGAVLVFDADDRLAAWNDEAAALPGAGLLLVRGALPEALAPLFRSPRTARGPRNRPGRPRR</sequence>
<feature type="region of interest" description="Disordered" evidence="1">
    <location>
        <begin position="55"/>
        <end position="74"/>
    </location>
</feature>
<accession>A0ABU0WQX7</accession>
<feature type="compositionally biased region" description="Basic residues" evidence="1">
    <location>
        <begin position="63"/>
        <end position="74"/>
    </location>
</feature>
<evidence type="ECO:0000313" key="3">
    <source>
        <dbReference type="Proteomes" id="UP001227317"/>
    </source>
</evidence>
<keyword evidence="3" id="KW-1185">Reference proteome</keyword>
<evidence type="ECO:0000256" key="1">
    <source>
        <dbReference type="SAM" id="MobiDB-lite"/>
    </source>
</evidence>